<keyword evidence="7" id="KW-0594">Phospholipid biosynthesis</keyword>
<dbReference type="AlphaFoldDB" id="A0A133KH73"/>
<dbReference type="SMART" id="SM00046">
    <property type="entry name" value="DAGKc"/>
    <property type="match status" value="1"/>
</dbReference>
<keyword evidence="10" id="KW-0418">Kinase</keyword>
<dbReference type="Gene3D" id="3.40.50.10330">
    <property type="entry name" value="Probable inorganic polyphosphate/atp-NAD kinase, domain 1"/>
    <property type="match status" value="1"/>
</dbReference>
<dbReference type="GO" id="GO:0005524">
    <property type="term" value="F:ATP binding"/>
    <property type="evidence" value="ECO:0007669"/>
    <property type="project" value="InterPro"/>
</dbReference>
<evidence type="ECO:0000256" key="2">
    <source>
        <dbReference type="ARBA" id="ARBA00005983"/>
    </source>
</evidence>
<evidence type="ECO:0000256" key="6">
    <source>
        <dbReference type="ARBA" id="ARBA00023098"/>
    </source>
</evidence>
<keyword evidence="4" id="KW-0479">Metal-binding</keyword>
<keyword evidence="6" id="KW-0443">Lipid metabolism</keyword>
<proteinExistence type="inferred from homology"/>
<dbReference type="GO" id="GO:0005886">
    <property type="term" value="C:plasma membrane"/>
    <property type="evidence" value="ECO:0007669"/>
    <property type="project" value="TreeGrafter"/>
</dbReference>
<keyword evidence="3" id="KW-0444">Lipid biosynthesis</keyword>
<dbReference type="EMBL" id="LRPM01000011">
    <property type="protein sequence ID" value="KWZ78875.1"/>
    <property type="molecule type" value="Genomic_DNA"/>
</dbReference>
<dbReference type="InterPro" id="IPR016064">
    <property type="entry name" value="NAD/diacylglycerol_kinase_sf"/>
</dbReference>
<accession>A0A133KH73</accession>
<keyword evidence="5" id="KW-0460">Magnesium</keyword>
<organism evidence="10 11">
    <name type="scientific">Anaerococcus tetradius</name>
    <dbReference type="NCBI Taxonomy" id="33036"/>
    <lineage>
        <taxon>Bacteria</taxon>
        <taxon>Bacillati</taxon>
        <taxon>Bacillota</taxon>
        <taxon>Tissierellia</taxon>
        <taxon>Tissierellales</taxon>
        <taxon>Peptoniphilaceae</taxon>
        <taxon>Anaerococcus</taxon>
    </lineage>
</organism>
<dbReference type="InterPro" id="IPR050187">
    <property type="entry name" value="Lipid_Phosphate_FormReg"/>
</dbReference>
<dbReference type="InterPro" id="IPR017438">
    <property type="entry name" value="ATP-NAD_kinase_N"/>
</dbReference>
<name>A0A133KH73_9FIRM</name>
<dbReference type="InterPro" id="IPR005218">
    <property type="entry name" value="Diacylglycerol/lipid_kinase"/>
</dbReference>
<keyword evidence="10" id="KW-0808">Transferase</keyword>
<evidence type="ECO:0000256" key="4">
    <source>
        <dbReference type="ARBA" id="ARBA00022723"/>
    </source>
</evidence>
<dbReference type="PANTHER" id="PTHR12358">
    <property type="entry name" value="SPHINGOSINE KINASE"/>
    <property type="match status" value="1"/>
</dbReference>
<evidence type="ECO:0000313" key="11">
    <source>
        <dbReference type="Proteomes" id="UP000070383"/>
    </source>
</evidence>
<dbReference type="PATRIC" id="fig|33036.3.peg.458"/>
<dbReference type="PANTHER" id="PTHR12358:SF106">
    <property type="entry name" value="LIPID KINASE YEGS"/>
    <property type="match status" value="1"/>
</dbReference>
<evidence type="ECO:0000256" key="1">
    <source>
        <dbReference type="ARBA" id="ARBA00001946"/>
    </source>
</evidence>
<evidence type="ECO:0000256" key="5">
    <source>
        <dbReference type="ARBA" id="ARBA00022842"/>
    </source>
</evidence>
<dbReference type="Gene3D" id="2.60.200.40">
    <property type="match status" value="1"/>
</dbReference>
<dbReference type="GO" id="GO:0008654">
    <property type="term" value="P:phospholipid biosynthetic process"/>
    <property type="evidence" value="ECO:0007669"/>
    <property type="project" value="UniProtKB-KW"/>
</dbReference>
<dbReference type="PROSITE" id="PS50146">
    <property type="entry name" value="DAGK"/>
    <property type="match status" value="1"/>
</dbReference>
<dbReference type="GO" id="GO:0046872">
    <property type="term" value="F:metal ion binding"/>
    <property type="evidence" value="ECO:0007669"/>
    <property type="project" value="UniProtKB-KW"/>
</dbReference>
<protein>
    <submittedName>
        <fullName evidence="10">Lipid kinase, YegS/Rv2252/BmrU family</fullName>
    </submittedName>
</protein>
<keyword evidence="11" id="KW-1185">Reference proteome</keyword>
<evidence type="ECO:0000256" key="3">
    <source>
        <dbReference type="ARBA" id="ARBA00022516"/>
    </source>
</evidence>
<feature type="domain" description="DAGKc" evidence="9">
    <location>
        <begin position="1"/>
        <end position="130"/>
    </location>
</feature>
<comment type="similarity">
    <text evidence="2">Belongs to the diacylglycerol/lipid kinase family.</text>
</comment>
<dbReference type="NCBIfam" id="TIGR00147">
    <property type="entry name" value="YegS/Rv2252/BmrU family lipid kinase"/>
    <property type="match status" value="1"/>
</dbReference>
<evidence type="ECO:0000256" key="8">
    <source>
        <dbReference type="ARBA" id="ARBA00023264"/>
    </source>
</evidence>
<dbReference type="RefSeq" id="WP_060929054.1">
    <property type="nucleotide sequence ID" value="NZ_KQ955254.1"/>
</dbReference>
<dbReference type="GO" id="GO:0004143">
    <property type="term" value="F:ATP-dependent diacylglycerol kinase activity"/>
    <property type="evidence" value="ECO:0007669"/>
    <property type="project" value="TreeGrafter"/>
</dbReference>
<comment type="caution">
    <text evidence="10">The sequence shown here is derived from an EMBL/GenBank/DDBJ whole genome shotgun (WGS) entry which is preliminary data.</text>
</comment>
<dbReference type="InterPro" id="IPR001206">
    <property type="entry name" value="Diacylglycerol_kinase_cat_dom"/>
</dbReference>
<reference evidence="11" key="1">
    <citation type="submission" date="2016-01" db="EMBL/GenBank/DDBJ databases">
        <authorList>
            <person name="Mitreva M."/>
            <person name="Pepin K.H."/>
            <person name="Mihindukulasuriya K.A."/>
            <person name="Fulton R."/>
            <person name="Fronick C."/>
            <person name="O'Laughlin M."/>
            <person name="Miner T."/>
            <person name="Herter B."/>
            <person name="Rosa B.A."/>
            <person name="Cordes M."/>
            <person name="Tomlinson C."/>
            <person name="Wollam A."/>
            <person name="Palsikar V.B."/>
            <person name="Mardis E.R."/>
            <person name="Wilson R.K."/>
        </authorList>
    </citation>
    <scope>NUCLEOTIDE SEQUENCE [LARGE SCALE GENOMIC DNA]</scope>
    <source>
        <strain evidence="11">MJR8151</strain>
    </source>
</reference>
<evidence type="ECO:0000259" key="9">
    <source>
        <dbReference type="PROSITE" id="PS50146"/>
    </source>
</evidence>
<gene>
    <name evidence="10" type="ORF">HMPREF3200_00460</name>
</gene>
<comment type="cofactor">
    <cofactor evidence="1">
        <name>Mg(2+)</name>
        <dbReference type="ChEBI" id="CHEBI:18420"/>
    </cofactor>
</comment>
<dbReference type="OrthoDB" id="142078at2"/>
<dbReference type="STRING" id="33036.HMPREF3200_00460"/>
<evidence type="ECO:0000313" key="10">
    <source>
        <dbReference type="EMBL" id="KWZ78875.1"/>
    </source>
</evidence>
<dbReference type="Pfam" id="PF00781">
    <property type="entry name" value="DAGK_cat"/>
    <property type="match status" value="1"/>
</dbReference>
<evidence type="ECO:0000256" key="7">
    <source>
        <dbReference type="ARBA" id="ARBA00023209"/>
    </source>
</evidence>
<sequence>MKDLLFVYNPNSGQQIITDYISWIVDFLSAKGYLVTSYATQQAGDARRLVEELGYKFDRIMVSGGDGTLDEVISGALKAGISPSFSYLPTGSTNDFARSLEIPLDIKDATELAISDSTKEIDIGKIDDKYFVYVAAFGTISDVSFNTDQDLKNIFGRSAYVFEGLRKALPLQSMDANHAIINFDDEEIEGDFVHFMVTNSYSVGGFTNIISENVGLDDGIFELTMVKKPNSLSDLNKIVSALTNRKENEMVILRQASSFRIRTDKEIAWSLDGDYGGSSKDAKIEILKKRICIKNGLKD</sequence>
<keyword evidence="8" id="KW-1208">Phospholipid metabolism</keyword>
<dbReference type="SUPFAM" id="SSF111331">
    <property type="entry name" value="NAD kinase/diacylglycerol kinase-like"/>
    <property type="match status" value="1"/>
</dbReference>
<dbReference type="Proteomes" id="UP000070383">
    <property type="component" value="Unassembled WGS sequence"/>
</dbReference>